<accession>A0A3S4JSS9</accession>
<organism evidence="1 2">
    <name type="scientific">Serratia rubidaea</name>
    <name type="common">Serratia marinorubra</name>
    <dbReference type="NCBI Taxonomy" id="61652"/>
    <lineage>
        <taxon>Bacteria</taxon>
        <taxon>Pseudomonadati</taxon>
        <taxon>Pseudomonadota</taxon>
        <taxon>Gammaproteobacteria</taxon>
        <taxon>Enterobacterales</taxon>
        <taxon>Yersiniaceae</taxon>
        <taxon>Serratia</taxon>
    </lineage>
</organism>
<evidence type="ECO:0000313" key="2">
    <source>
        <dbReference type="Proteomes" id="UP000271603"/>
    </source>
</evidence>
<dbReference type="STRING" id="61652.AXX16_4544"/>
<dbReference type="InterPro" id="IPR021500">
    <property type="entry name" value="DUF3156"/>
</dbReference>
<dbReference type="Proteomes" id="UP000271603">
    <property type="component" value="Chromosome"/>
</dbReference>
<reference evidence="1 2" key="1">
    <citation type="submission" date="2018-12" db="EMBL/GenBank/DDBJ databases">
        <authorList>
            <consortium name="Pathogen Informatics"/>
        </authorList>
    </citation>
    <scope>NUCLEOTIDE SEQUENCE [LARGE SCALE GENOMIC DNA]</scope>
    <source>
        <strain evidence="1 2">NCTC9419</strain>
    </source>
</reference>
<proteinExistence type="predicted"/>
<dbReference type="AlphaFoldDB" id="A0A3S4JSS9"/>
<protein>
    <submittedName>
        <fullName evidence="1">Protein of uncharacterized function (DUF3156)</fullName>
    </submittedName>
</protein>
<gene>
    <name evidence="1" type="ORF">NCTC9419_03238</name>
</gene>
<sequence>MIALPPSAERLWRHEPAGYRAGGALERLQADLRPYDCERLSAGRLRLTLPQGPVLEVSERPQALFLAHIVSHRFCLGGDTSLPGSVRLTVRGAGWLRRRGVRYRTVGDKAAARRITEWLARYPQIGATLAQLDFRHAQLTLAAGRWQFSVEHFAACEVVSRLPPGRRYLRLTAAQRCLLLSACLMVAQLMEKMND</sequence>
<name>A0A3S4JSS9_SERRU</name>
<evidence type="ECO:0000313" key="1">
    <source>
        <dbReference type="EMBL" id="VEA71673.1"/>
    </source>
</evidence>
<dbReference type="Pfam" id="PF11354">
    <property type="entry name" value="DUF3156"/>
    <property type="match status" value="1"/>
</dbReference>
<dbReference type="EMBL" id="LR134155">
    <property type="protein sequence ID" value="VEA71673.1"/>
    <property type="molecule type" value="Genomic_DNA"/>
</dbReference>